<evidence type="ECO:0000259" key="6">
    <source>
        <dbReference type="Pfam" id="PF08281"/>
    </source>
</evidence>
<dbReference type="InterPro" id="IPR013325">
    <property type="entry name" value="RNA_pol_sigma_r2"/>
</dbReference>
<dbReference type="EMBL" id="VWFC01000017">
    <property type="protein sequence ID" value="KAB1325350.1"/>
    <property type="molecule type" value="Genomic_DNA"/>
</dbReference>
<reference evidence="11 12" key="1">
    <citation type="journal article" date="2019" name="Nat. Med.">
        <title>A library of human gut bacterial isolates paired with longitudinal multiomics data enables mechanistic microbiome research.</title>
        <authorList>
            <person name="Poyet M."/>
            <person name="Groussin M."/>
            <person name="Gibbons S.M."/>
            <person name="Avila-Pacheco J."/>
            <person name="Jiang X."/>
            <person name="Kearney S.M."/>
            <person name="Perrotta A.R."/>
            <person name="Berdy B."/>
            <person name="Zhao S."/>
            <person name="Lieberman T.D."/>
            <person name="Swanson P.K."/>
            <person name="Smith M."/>
            <person name="Roesemann S."/>
            <person name="Alexander J.E."/>
            <person name="Rich S.A."/>
            <person name="Livny J."/>
            <person name="Vlamakis H."/>
            <person name="Clish C."/>
            <person name="Bullock K."/>
            <person name="Deik A."/>
            <person name="Scott J."/>
            <person name="Pierce K.A."/>
            <person name="Xavier R.J."/>
            <person name="Alm E.J."/>
        </authorList>
    </citation>
    <scope>NUCLEOTIDE SEQUENCE [LARGE SCALE GENOMIC DNA]</scope>
    <source>
        <strain evidence="8 13">BIOML-A14</strain>
        <strain evidence="7 11">BIOML-A160</strain>
        <strain evidence="9 12">BIOML-A2</strain>
    </source>
</reference>
<dbReference type="InterPro" id="IPR039425">
    <property type="entry name" value="RNA_pol_sigma-70-like"/>
</dbReference>
<evidence type="ECO:0000313" key="7">
    <source>
        <dbReference type="EMBL" id="KAA3925047.1"/>
    </source>
</evidence>
<evidence type="ECO:0000313" key="9">
    <source>
        <dbReference type="EMBL" id="KAB1325350.1"/>
    </source>
</evidence>
<dbReference type="InterPro" id="IPR007627">
    <property type="entry name" value="RNA_pol_sigma70_r2"/>
</dbReference>
<dbReference type="Gene3D" id="1.10.1740.10">
    <property type="match status" value="1"/>
</dbReference>
<keyword evidence="2" id="KW-0805">Transcription regulation</keyword>
<evidence type="ECO:0000256" key="4">
    <source>
        <dbReference type="ARBA" id="ARBA00023163"/>
    </source>
</evidence>
<evidence type="ECO:0000259" key="5">
    <source>
        <dbReference type="Pfam" id="PF04542"/>
    </source>
</evidence>
<dbReference type="GO" id="GO:0016987">
    <property type="term" value="F:sigma factor activity"/>
    <property type="evidence" value="ECO:0007669"/>
    <property type="project" value="UniProtKB-KW"/>
</dbReference>
<name>A0A139KS77_BACOV</name>
<organism evidence="9 12">
    <name type="scientific">Bacteroides ovatus</name>
    <dbReference type="NCBI Taxonomy" id="28116"/>
    <lineage>
        <taxon>Bacteria</taxon>
        <taxon>Pseudomonadati</taxon>
        <taxon>Bacteroidota</taxon>
        <taxon>Bacteroidia</taxon>
        <taxon>Bacteroidales</taxon>
        <taxon>Bacteroidaceae</taxon>
        <taxon>Bacteroides</taxon>
    </lineage>
</organism>
<reference evidence="10" key="2">
    <citation type="submission" date="2022-10" db="EMBL/GenBank/DDBJ databases">
        <title>Human gut microbiome strain richness.</title>
        <authorList>
            <person name="Chen-Liaw A."/>
        </authorList>
    </citation>
    <scope>NUCLEOTIDE SEQUENCE</scope>
    <source>
        <strain evidence="10">BSD2780120875st1_E1_BSD2780120875_150330</strain>
    </source>
</reference>
<dbReference type="NCBIfam" id="TIGR02937">
    <property type="entry name" value="sigma70-ECF"/>
    <property type="match status" value="1"/>
</dbReference>
<dbReference type="InterPro" id="IPR014327">
    <property type="entry name" value="RNA_pol_sigma70_bacteroid"/>
</dbReference>
<dbReference type="EMBL" id="VWLB01000039">
    <property type="protein sequence ID" value="KAA3925047.1"/>
    <property type="molecule type" value="Genomic_DNA"/>
</dbReference>
<dbReference type="Pfam" id="PF04542">
    <property type="entry name" value="Sigma70_r2"/>
    <property type="match status" value="1"/>
</dbReference>
<evidence type="ECO:0000256" key="2">
    <source>
        <dbReference type="ARBA" id="ARBA00023015"/>
    </source>
</evidence>
<dbReference type="InterPro" id="IPR013249">
    <property type="entry name" value="RNA_pol_sigma70_r4_t2"/>
</dbReference>
<dbReference type="EMBL" id="JAQNZF010000012">
    <property type="protein sequence ID" value="MDC2742813.1"/>
    <property type="molecule type" value="Genomic_DNA"/>
</dbReference>
<dbReference type="Proteomes" id="UP000435985">
    <property type="component" value="Unassembled WGS sequence"/>
</dbReference>
<evidence type="ECO:0000313" key="12">
    <source>
        <dbReference type="Proteomes" id="UP000375690"/>
    </source>
</evidence>
<dbReference type="Proteomes" id="UP000375690">
    <property type="component" value="Unassembled WGS sequence"/>
</dbReference>
<evidence type="ECO:0000313" key="13">
    <source>
        <dbReference type="Proteomes" id="UP000435985"/>
    </source>
</evidence>
<gene>
    <name evidence="9" type="ORF">F3B53_14870</name>
    <name evidence="8" type="ORF">F3B98_23395</name>
    <name evidence="7" type="ORF">F3F25_20495</name>
    <name evidence="10" type="ORF">PO382_11310</name>
</gene>
<comment type="caution">
    <text evidence="9">The sequence shown here is derived from an EMBL/GenBank/DDBJ whole genome shotgun (WGS) entry which is preliminary data.</text>
</comment>
<comment type="similarity">
    <text evidence="1">Belongs to the sigma-70 factor family. ECF subfamily.</text>
</comment>
<dbReference type="EMBL" id="VWFO01000044">
    <property type="protein sequence ID" value="KAA4661346.1"/>
    <property type="molecule type" value="Genomic_DNA"/>
</dbReference>
<accession>A0A139KS77</accession>
<evidence type="ECO:0000256" key="3">
    <source>
        <dbReference type="ARBA" id="ARBA00023082"/>
    </source>
</evidence>
<evidence type="ECO:0000313" key="8">
    <source>
        <dbReference type="EMBL" id="KAA4661346.1"/>
    </source>
</evidence>
<dbReference type="GO" id="GO:0006352">
    <property type="term" value="P:DNA-templated transcription initiation"/>
    <property type="evidence" value="ECO:0007669"/>
    <property type="project" value="InterPro"/>
</dbReference>
<dbReference type="SUPFAM" id="SSF88946">
    <property type="entry name" value="Sigma2 domain of RNA polymerase sigma factors"/>
    <property type="match status" value="1"/>
</dbReference>
<keyword evidence="3" id="KW-0731">Sigma factor</keyword>
<evidence type="ECO:0000313" key="11">
    <source>
        <dbReference type="Proteomes" id="UP000365824"/>
    </source>
</evidence>
<dbReference type="AlphaFoldDB" id="A0A139KS77"/>
<dbReference type="GO" id="GO:0003677">
    <property type="term" value="F:DNA binding"/>
    <property type="evidence" value="ECO:0007669"/>
    <property type="project" value="InterPro"/>
</dbReference>
<dbReference type="RefSeq" id="WP_004310012.1">
    <property type="nucleotide sequence ID" value="NZ_CAAKNR010000114.1"/>
</dbReference>
<dbReference type="Pfam" id="PF08281">
    <property type="entry name" value="Sigma70_r4_2"/>
    <property type="match status" value="1"/>
</dbReference>
<sequence>MTHIKEQEKKRKFEQFFILTFPKVKAFAWKILHSEEDAEDIAQDIFVKLWDNPEIWENKETWDSYIYTMARNQIYNFLKHQSVELNYQEKLSQENSPSYEFDMYDKLYAKELQLLIKLTLDNMPEQRRKVFSMSRQRGMSNQEIADNLQLSVRTVERHIYLALQELKKVILIAFFFCFY</sequence>
<protein>
    <submittedName>
        <fullName evidence="9">RNA polymerase sigma-70 factor</fullName>
    </submittedName>
</protein>
<evidence type="ECO:0000256" key="1">
    <source>
        <dbReference type="ARBA" id="ARBA00010641"/>
    </source>
</evidence>
<feature type="domain" description="RNA polymerase sigma-70 region 2" evidence="5">
    <location>
        <begin position="22"/>
        <end position="82"/>
    </location>
</feature>
<keyword evidence="4" id="KW-0804">Transcription</keyword>
<evidence type="ECO:0000313" key="10">
    <source>
        <dbReference type="EMBL" id="MDC2742813.1"/>
    </source>
</evidence>
<dbReference type="PANTHER" id="PTHR43133">
    <property type="entry name" value="RNA POLYMERASE ECF-TYPE SIGMA FACTO"/>
    <property type="match status" value="1"/>
</dbReference>
<dbReference type="InterPro" id="IPR036388">
    <property type="entry name" value="WH-like_DNA-bd_sf"/>
</dbReference>
<dbReference type="InterPro" id="IPR014284">
    <property type="entry name" value="RNA_pol_sigma-70_dom"/>
</dbReference>
<feature type="domain" description="RNA polymerase sigma factor 70 region 4 type 2" evidence="6">
    <location>
        <begin position="116"/>
        <end position="166"/>
    </location>
</feature>
<dbReference type="Proteomes" id="UP000365824">
    <property type="component" value="Unassembled WGS sequence"/>
</dbReference>
<proteinExistence type="inferred from homology"/>
<dbReference type="InterPro" id="IPR013324">
    <property type="entry name" value="RNA_pol_sigma_r3/r4-like"/>
</dbReference>
<dbReference type="PANTHER" id="PTHR43133:SF46">
    <property type="entry name" value="RNA POLYMERASE SIGMA-70 FACTOR ECF SUBFAMILY"/>
    <property type="match status" value="1"/>
</dbReference>
<dbReference type="NCBIfam" id="TIGR02985">
    <property type="entry name" value="Sig70_bacteroi1"/>
    <property type="match status" value="1"/>
</dbReference>
<dbReference type="Proteomes" id="UP001219389">
    <property type="component" value="Unassembled WGS sequence"/>
</dbReference>
<dbReference type="Gene3D" id="1.10.10.10">
    <property type="entry name" value="Winged helix-like DNA-binding domain superfamily/Winged helix DNA-binding domain"/>
    <property type="match status" value="1"/>
</dbReference>
<dbReference type="SUPFAM" id="SSF88659">
    <property type="entry name" value="Sigma3 and sigma4 domains of RNA polymerase sigma factors"/>
    <property type="match status" value="1"/>
</dbReference>